<gene>
    <name evidence="2" type="ORF">DEA8626_03256</name>
</gene>
<protein>
    <recommendedName>
        <fullName evidence="4">DUF2846 domain-containing protein</fullName>
    </recommendedName>
</protein>
<evidence type="ECO:0000313" key="2">
    <source>
        <dbReference type="EMBL" id="SPH24206.1"/>
    </source>
</evidence>
<feature type="chain" id="PRO_5015306334" description="DUF2846 domain-containing protein" evidence="1">
    <location>
        <begin position="30"/>
        <end position="214"/>
    </location>
</feature>
<dbReference type="Proteomes" id="UP000244924">
    <property type="component" value="Unassembled WGS sequence"/>
</dbReference>
<dbReference type="OrthoDB" id="8265097at2"/>
<keyword evidence="1" id="KW-0732">Signal</keyword>
<sequence length="214" mass="23423">MRTGKVFYGPARAVWAGLLALALSCAASRAEERPVTGLLWRERDVPAVFPLQVRTLAGRDYYLLLVDAVSGQERLGAYLRGGEFFRVLVPPGRYELRVSYGTDWQGEVKLFGGGAETGSLNLPDPLAFKVTGLGRKSGHQVDLRGGTPAAPELAGIHDQALCQSSVLDLESLRWPDPRPPEPREMGQDRALGAVDMTETRYSAPRYDLVTRLCP</sequence>
<dbReference type="AlphaFoldDB" id="A0A2R8BLD4"/>
<evidence type="ECO:0000313" key="3">
    <source>
        <dbReference type="Proteomes" id="UP000244924"/>
    </source>
</evidence>
<evidence type="ECO:0000256" key="1">
    <source>
        <dbReference type="SAM" id="SignalP"/>
    </source>
</evidence>
<feature type="signal peptide" evidence="1">
    <location>
        <begin position="1"/>
        <end position="29"/>
    </location>
</feature>
<keyword evidence="3" id="KW-1185">Reference proteome</keyword>
<organism evidence="2 3">
    <name type="scientific">Albidovulum aquaemixtae</name>
    <dbReference type="NCBI Taxonomy" id="1542388"/>
    <lineage>
        <taxon>Bacteria</taxon>
        <taxon>Pseudomonadati</taxon>
        <taxon>Pseudomonadota</taxon>
        <taxon>Alphaproteobacteria</taxon>
        <taxon>Rhodobacterales</taxon>
        <taxon>Paracoccaceae</taxon>
        <taxon>Albidovulum</taxon>
    </lineage>
</organism>
<dbReference type="EMBL" id="OMOQ01000003">
    <property type="protein sequence ID" value="SPH24206.1"/>
    <property type="molecule type" value="Genomic_DNA"/>
</dbReference>
<dbReference type="PROSITE" id="PS51257">
    <property type="entry name" value="PROKAR_LIPOPROTEIN"/>
    <property type="match status" value="1"/>
</dbReference>
<evidence type="ECO:0008006" key="4">
    <source>
        <dbReference type="Google" id="ProtNLM"/>
    </source>
</evidence>
<proteinExistence type="predicted"/>
<accession>A0A2R8BLD4</accession>
<reference evidence="2 3" key="1">
    <citation type="submission" date="2018-03" db="EMBL/GenBank/DDBJ databases">
        <authorList>
            <person name="Keele B.F."/>
        </authorList>
    </citation>
    <scope>NUCLEOTIDE SEQUENCE [LARGE SCALE GENOMIC DNA]</scope>
    <source>
        <strain evidence="2 3">CECT 8626</strain>
    </source>
</reference>
<dbReference type="RefSeq" id="WP_108854248.1">
    <property type="nucleotide sequence ID" value="NZ_OMOQ01000003.1"/>
</dbReference>
<name>A0A2R8BLD4_9RHOB</name>